<dbReference type="Proteomes" id="UP001597362">
    <property type="component" value="Unassembled WGS sequence"/>
</dbReference>
<dbReference type="Pfam" id="PF08666">
    <property type="entry name" value="SAF"/>
    <property type="match status" value="1"/>
</dbReference>
<accession>A0ABW4YIY5</accession>
<sequence>MSKRKSLLISVVAVIISGLLVFGLYQLQHSQLMEQETVDVVVPKYFLAAGTMISEENIVVKSLPRSVVTEEMVVSRSEIIGMEAIAPLGENEPILHWRLNYHHLQPRYEEATFQIPKEYVLSISNGIRAGDKVVVYLSSADKPSERLFPQSIVVASVKSSSNTEVDNLQQSHLLSLAEGNQEQMYVARRDANAMIEYLNLNLTEQQWLEIDELCKAGTAKLVVAYSPESYEQQQVVGAK</sequence>
<evidence type="ECO:0000256" key="1">
    <source>
        <dbReference type="SAM" id="Phobius"/>
    </source>
</evidence>
<gene>
    <name evidence="3" type="ORF">ACFSJH_08020</name>
</gene>
<feature type="domain" description="SAF" evidence="2">
    <location>
        <begin position="39"/>
        <end position="94"/>
    </location>
</feature>
<keyword evidence="4" id="KW-1185">Reference proteome</keyword>
<keyword evidence="1" id="KW-0812">Transmembrane</keyword>
<dbReference type="RefSeq" id="WP_377771065.1">
    <property type="nucleotide sequence ID" value="NZ_JBHUHO010000024.1"/>
</dbReference>
<keyword evidence="1" id="KW-0472">Membrane</keyword>
<evidence type="ECO:0000259" key="2">
    <source>
        <dbReference type="Pfam" id="PF08666"/>
    </source>
</evidence>
<reference evidence="4" key="1">
    <citation type="journal article" date="2019" name="Int. J. Syst. Evol. Microbiol.">
        <title>The Global Catalogue of Microorganisms (GCM) 10K type strain sequencing project: providing services to taxonomists for standard genome sequencing and annotation.</title>
        <authorList>
            <consortium name="The Broad Institute Genomics Platform"/>
            <consortium name="The Broad Institute Genome Sequencing Center for Infectious Disease"/>
            <person name="Wu L."/>
            <person name="Ma J."/>
        </authorList>
    </citation>
    <scope>NUCLEOTIDE SEQUENCE [LARGE SCALE GENOMIC DNA]</scope>
    <source>
        <strain evidence="4">GH52</strain>
    </source>
</reference>
<evidence type="ECO:0000313" key="4">
    <source>
        <dbReference type="Proteomes" id="UP001597362"/>
    </source>
</evidence>
<keyword evidence="1" id="KW-1133">Transmembrane helix</keyword>
<feature type="transmembrane region" description="Helical" evidence="1">
    <location>
        <begin position="7"/>
        <end position="27"/>
    </location>
</feature>
<dbReference type="InterPro" id="IPR013974">
    <property type="entry name" value="SAF"/>
</dbReference>
<proteinExistence type="predicted"/>
<name>A0ABW4YIY5_9BACL</name>
<evidence type="ECO:0000313" key="3">
    <source>
        <dbReference type="EMBL" id="MFD2115671.1"/>
    </source>
</evidence>
<dbReference type="CDD" id="cd11614">
    <property type="entry name" value="SAF_CpaB_FlgA_like"/>
    <property type="match status" value="1"/>
</dbReference>
<comment type="caution">
    <text evidence="3">The sequence shown here is derived from an EMBL/GenBank/DDBJ whole genome shotgun (WGS) entry which is preliminary data.</text>
</comment>
<organism evidence="3 4">
    <name type="scientific">Paenibacillus yanchengensis</name>
    <dbReference type="NCBI Taxonomy" id="2035833"/>
    <lineage>
        <taxon>Bacteria</taxon>
        <taxon>Bacillati</taxon>
        <taxon>Bacillota</taxon>
        <taxon>Bacilli</taxon>
        <taxon>Bacillales</taxon>
        <taxon>Paenibacillaceae</taxon>
        <taxon>Paenibacillus</taxon>
    </lineage>
</organism>
<protein>
    <submittedName>
        <fullName evidence="3">SAF domain-containing protein</fullName>
    </submittedName>
</protein>
<dbReference type="EMBL" id="JBHUHO010000024">
    <property type="protein sequence ID" value="MFD2115671.1"/>
    <property type="molecule type" value="Genomic_DNA"/>
</dbReference>